<proteinExistence type="predicted"/>
<sequence>MGYHLYIHKNDGSDGKLIFSKINNSLFYLFPFTTFVETYRCY</sequence>
<dbReference type="HOGENOM" id="CLU_3256041_0_0_10"/>
<dbReference type="AlphaFoldDB" id="C9MM07"/>
<protein>
    <submittedName>
        <fullName evidence="1">Uncharacterized protein</fullName>
    </submittedName>
</protein>
<organism evidence="1 2">
    <name type="scientific">Prevotella veroralis F0319</name>
    <dbReference type="NCBI Taxonomy" id="649761"/>
    <lineage>
        <taxon>Bacteria</taxon>
        <taxon>Pseudomonadati</taxon>
        <taxon>Bacteroidota</taxon>
        <taxon>Bacteroidia</taxon>
        <taxon>Bacteroidales</taxon>
        <taxon>Prevotellaceae</taxon>
        <taxon>Prevotella</taxon>
    </lineage>
</organism>
<evidence type="ECO:0000313" key="2">
    <source>
        <dbReference type="Proteomes" id="UP000003327"/>
    </source>
</evidence>
<comment type="caution">
    <text evidence="1">The sequence shown here is derived from an EMBL/GenBank/DDBJ whole genome shotgun (WGS) entry which is preliminary data.</text>
</comment>
<gene>
    <name evidence="1" type="ORF">HMPREF0973_00633</name>
</gene>
<reference evidence="1 2" key="1">
    <citation type="submission" date="2009-09" db="EMBL/GenBank/DDBJ databases">
        <authorList>
            <person name="Weinstock G."/>
            <person name="Sodergren E."/>
            <person name="Clifton S."/>
            <person name="Fulton L."/>
            <person name="Fulton B."/>
            <person name="Courtney L."/>
            <person name="Fronick C."/>
            <person name="Harrison M."/>
            <person name="Strong C."/>
            <person name="Farmer C."/>
            <person name="Delahaunty K."/>
            <person name="Markovic C."/>
            <person name="Hall O."/>
            <person name="Minx P."/>
            <person name="Tomlinson C."/>
            <person name="Mitreva M."/>
            <person name="Nelson J."/>
            <person name="Hou S."/>
            <person name="Wollam A."/>
            <person name="Pepin K.H."/>
            <person name="Johnson M."/>
            <person name="Bhonagiri V."/>
            <person name="Nash W.E."/>
            <person name="Warren W."/>
            <person name="Chinwalla A."/>
            <person name="Mardis E.R."/>
            <person name="Wilson R.K."/>
        </authorList>
    </citation>
    <scope>NUCLEOTIDE SEQUENCE [LARGE SCALE GENOMIC DNA]</scope>
    <source>
        <strain evidence="1 2">F0319</strain>
    </source>
</reference>
<dbReference type="EMBL" id="ACVA01000013">
    <property type="protein sequence ID" value="EEX19691.1"/>
    <property type="molecule type" value="Genomic_DNA"/>
</dbReference>
<name>C9MM07_9BACT</name>
<evidence type="ECO:0000313" key="1">
    <source>
        <dbReference type="EMBL" id="EEX19691.1"/>
    </source>
</evidence>
<accession>C9MM07</accession>
<keyword evidence="2" id="KW-1185">Reference proteome</keyword>
<dbReference type="Proteomes" id="UP000003327">
    <property type="component" value="Unassembled WGS sequence"/>
</dbReference>